<evidence type="ECO:0000313" key="2">
    <source>
        <dbReference type="EMBL" id="KAK0441954.1"/>
    </source>
</evidence>
<evidence type="ECO:0000256" key="1">
    <source>
        <dbReference type="SAM" id="SignalP"/>
    </source>
</evidence>
<name>A0AA39JII3_9AGAR</name>
<organism evidence="2 3">
    <name type="scientific">Armillaria borealis</name>
    <dbReference type="NCBI Taxonomy" id="47425"/>
    <lineage>
        <taxon>Eukaryota</taxon>
        <taxon>Fungi</taxon>
        <taxon>Dikarya</taxon>
        <taxon>Basidiomycota</taxon>
        <taxon>Agaricomycotina</taxon>
        <taxon>Agaricomycetes</taxon>
        <taxon>Agaricomycetidae</taxon>
        <taxon>Agaricales</taxon>
        <taxon>Marasmiineae</taxon>
        <taxon>Physalacriaceae</taxon>
        <taxon>Armillaria</taxon>
    </lineage>
</organism>
<dbReference type="Proteomes" id="UP001175226">
    <property type="component" value="Unassembled WGS sequence"/>
</dbReference>
<dbReference type="InterPro" id="IPR011009">
    <property type="entry name" value="Kinase-like_dom_sf"/>
</dbReference>
<dbReference type="Gene3D" id="3.90.1200.10">
    <property type="match status" value="1"/>
</dbReference>
<evidence type="ECO:0000313" key="3">
    <source>
        <dbReference type="Proteomes" id="UP001175226"/>
    </source>
</evidence>
<dbReference type="EMBL" id="JAUEPT010000028">
    <property type="protein sequence ID" value="KAK0441954.1"/>
    <property type="molecule type" value="Genomic_DNA"/>
</dbReference>
<keyword evidence="3" id="KW-1185">Reference proteome</keyword>
<sequence length="222" mass="24981">MSLLLALYKTAIVAVDSWATLVGPRPSLPYRKNADVDTQSDKQLEDLCNSLPREIWLDPAKGGNRPARLTPDVIGKFVPRSQRKAKTQYDATAAVFGIRHARGPFPTSASFIDFFNCAMDGAAAARLCSHKGALKDEGLVFSHVDLSPRDIIVGDDGRLWLIDFGYAGFYPKWFEYVNMRLDDLLEFGKEYDTVWCNLIPFICDPYFDIYDWIGTIAPDYLP</sequence>
<keyword evidence="1" id="KW-0732">Signal</keyword>
<gene>
    <name evidence="2" type="ORF">EV421DRAFT_1904539</name>
</gene>
<feature type="signal peptide" evidence="1">
    <location>
        <begin position="1"/>
        <end position="19"/>
    </location>
</feature>
<reference evidence="2" key="1">
    <citation type="submission" date="2023-06" db="EMBL/GenBank/DDBJ databases">
        <authorList>
            <consortium name="Lawrence Berkeley National Laboratory"/>
            <person name="Ahrendt S."/>
            <person name="Sahu N."/>
            <person name="Indic B."/>
            <person name="Wong-Bajracharya J."/>
            <person name="Merenyi Z."/>
            <person name="Ke H.-M."/>
            <person name="Monk M."/>
            <person name="Kocsube S."/>
            <person name="Drula E."/>
            <person name="Lipzen A."/>
            <person name="Balint B."/>
            <person name="Henrissat B."/>
            <person name="Andreopoulos B."/>
            <person name="Martin F.M."/>
            <person name="Harder C.B."/>
            <person name="Rigling D."/>
            <person name="Ford K.L."/>
            <person name="Foster G.D."/>
            <person name="Pangilinan J."/>
            <person name="Papanicolaou A."/>
            <person name="Barry K."/>
            <person name="LaButti K."/>
            <person name="Viragh M."/>
            <person name="Koriabine M."/>
            <person name="Yan M."/>
            <person name="Riley R."/>
            <person name="Champramary S."/>
            <person name="Plett K.L."/>
            <person name="Tsai I.J."/>
            <person name="Slot J."/>
            <person name="Sipos G."/>
            <person name="Plett J."/>
            <person name="Nagy L.G."/>
            <person name="Grigoriev I.V."/>
        </authorList>
    </citation>
    <scope>NUCLEOTIDE SEQUENCE</scope>
    <source>
        <strain evidence="2">FPL87.14</strain>
    </source>
</reference>
<protein>
    <recommendedName>
        <fullName evidence="4">Aminoglycoside phosphotransferase domain-containing protein</fullName>
    </recommendedName>
</protein>
<accession>A0AA39JII3</accession>
<dbReference type="AlphaFoldDB" id="A0AA39JII3"/>
<feature type="chain" id="PRO_5041295471" description="Aminoglycoside phosphotransferase domain-containing protein" evidence="1">
    <location>
        <begin position="20"/>
        <end position="222"/>
    </location>
</feature>
<evidence type="ECO:0008006" key="4">
    <source>
        <dbReference type="Google" id="ProtNLM"/>
    </source>
</evidence>
<comment type="caution">
    <text evidence="2">The sequence shown here is derived from an EMBL/GenBank/DDBJ whole genome shotgun (WGS) entry which is preliminary data.</text>
</comment>
<proteinExistence type="predicted"/>
<dbReference type="SUPFAM" id="SSF56112">
    <property type="entry name" value="Protein kinase-like (PK-like)"/>
    <property type="match status" value="1"/>
</dbReference>